<protein>
    <submittedName>
        <fullName evidence="3">Uncharacterized protein</fullName>
    </submittedName>
</protein>
<dbReference type="RefSeq" id="WP_146922631.1">
    <property type="nucleotide sequence ID" value="NZ_BJUY01000001.1"/>
</dbReference>
<keyword evidence="2" id="KW-0812">Transmembrane</keyword>
<comment type="caution">
    <text evidence="3">The sequence shown here is derived from an EMBL/GenBank/DDBJ whole genome shotgun (WGS) entry which is preliminary data.</text>
</comment>
<keyword evidence="2" id="KW-0472">Membrane</keyword>
<sequence length="138" mass="16186">MPLIFGWIIQLIVFFAIVSSIAGFFSKATKNATKQRNVSDPSEVEAPRKTNEKIRRNEKHSREKSERLKDVSKYTRTKRARDRVRESYKPMIKEVVTIEDPYRAKKADHSPAFDKKKLKSAVIYKEILDKPVSMRDDW</sequence>
<keyword evidence="4" id="KW-1185">Reference proteome</keyword>
<reference evidence="3 4" key="1">
    <citation type="submission" date="2019-07" db="EMBL/GenBank/DDBJ databases">
        <title>Whole genome shotgun sequence of Alkalibacterium kapii NBRC 103247.</title>
        <authorList>
            <person name="Hosoyama A."/>
            <person name="Uohara A."/>
            <person name="Ohji S."/>
            <person name="Ichikawa N."/>
        </authorList>
    </citation>
    <scope>NUCLEOTIDE SEQUENCE [LARGE SCALE GENOMIC DNA]</scope>
    <source>
        <strain evidence="3 4">NBRC 103247</strain>
    </source>
</reference>
<keyword evidence="2" id="KW-1133">Transmembrane helix</keyword>
<dbReference type="Proteomes" id="UP000321662">
    <property type="component" value="Unassembled WGS sequence"/>
</dbReference>
<feature type="compositionally biased region" description="Polar residues" evidence="1">
    <location>
        <begin position="31"/>
        <end position="40"/>
    </location>
</feature>
<feature type="transmembrane region" description="Helical" evidence="2">
    <location>
        <begin position="6"/>
        <end position="26"/>
    </location>
</feature>
<dbReference type="EMBL" id="BJUY01000001">
    <property type="protein sequence ID" value="GEK90429.1"/>
    <property type="molecule type" value="Genomic_DNA"/>
</dbReference>
<name>A0A511AQI1_9LACT</name>
<dbReference type="AlphaFoldDB" id="A0A511AQI1"/>
<evidence type="ECO:0000313" key="4">
    <source>
        <dbReference type="Proteomes" id="UP000321662"/>
    </source>
</evidence>
<organism evidence="3 4">
    <name type="scientific">Alkalibacterium kapii</name>
    <dbReference type="NCBI Taxonomy" id="426704"/>
    <lineage>
        <taxon>Bacteria</taxon>
        <taxon>Bacillati</taxon>
        <taxon>Bacillota</taxon>
        <taxon>Bacilli</taxon>
        <taxon>Lactobacillales</taxon>
        <taxon>Carnobacteriaceae</taxon>
        <taxon>Alkalibacterium</taxon>
    </lineage>
</organism>
<dbReference type="OrthoDB" id="2168437at2"/>
<proteinExistence type="predicted"/>
<evidence type="ECO:0000313" key="3">
    <source>
        <dbReference type="EMBL" id="GEK90429.1"/>
    </source>
</evidence>
<feature type="region of interest" description="Disordered" evidence="1">
    <location>
        <begin position="31"/>
        <end position="82"/>
    </location>
</feature>
<evidence type="ECO:0000256" key="1">
    <source>
        <dbReference type="SAM" id="MobiDB-lite"/>
    </source>
</evidence>
<evidence type="ECO:0000256" key="2">
    <source>
        <dbReference type="SAM" id="Phobius"/>
    </source>
</evidence>
<gene>
    <name evidence="3" type="ORF">AKA01nite_00510</name>
</gene>
<accession>A0A511AQI1</accession>
<feature type="compositionally biased region" description="Basic and acidic residues" evidence="1">
    <location>
        <begin position="45"/>
        <end position="73"/>
    </location>
</feature>